<protein>
    <submittedName>
        <fullName evidence="4">Cation-transporting ATPase pma1</fullName>
    </submittedName>
</protein>
<evidence type="ECO:0000313" key="5">
    <source>
        <dbReference type="Proteomes" id="UP001281761"/>
    </source>
</evidence>
<dbReference type="PANTHER" id="PTHR42861">
    <property type="entry name" value="CALCIUM-TRANSPORTING ATPASE"/>
    <property type="match status" value="1"/>
</dbReference>
<feature type="signal peptide" evidence="2">
    <location>
        <begin position="1"/>
        <end position="20"/>
    </location>
</feature>
<organism evidence="4 5">
    <name type="scientific">Blattamonas nauphoetae</name>
    <dbReference type="NCBI Taxonomy" id="2049346"/>
    <lineage>
        <taxon>Eukaryota</taxon>
        <taxon>Metamonada</taxon>
        <taxon>Preaxostyla</taxon>
        <taxon>Oxymonadida</taxon>
        <taxon>Blattamonas</taxon>
    </lineage>
</organism>
<feature type="transmembrane region" description="Helical" evidence="1">
    <location>
        <begin position="130"/>
        <end position="147"/>
    </location>
</feature>
<dbReference type="InterPro" id="IPR059000">
    <property type="entry name" value="ATPase_P-type_domA"/>
</dbReference>
<dbReference type="Proteomes" id="UP001281761">
    <property type="component" value="Unassembled WGS sequence"/>
</dbReference>
<dbReference type="Gene3D" id="1.20.1110.10">
    <property type="entry name" value="Calcium-transporting ATPase, transmembrane domain"/>
    <property type="match status" value="1"/>
</dbReference>
<name>A0ABQ9WUM7_9EUKA</name>
<accession>A0ABQ9WUM7</accession>
<keyword evidence="5" id="KW-1185">Reference proteome</keyword>
<dbReference type="InterPro" id="IPR023298">
    <property type="entry name" value="ATPase_P-typ_TM_dom_sf"/>
</dbReference>
<dbReference type="Pfam" id="PF00122">
    <property type="entry name" value="E1-E2_ATPase"/>
    <property type="match status" value="1"/>
</dbReference>
<comment type="caution">
    <text evidence="4">The sequence shown here is derived from an EMBL/GenBank/DDBJ whole genome shotgun (WGS) entry which is preliminary data.</text>
</comment>
<feature type="transmembrane region" description="Helical" evidence="1">
    <location>
        <begin position="98"/>
        <end position="123"/>
    </location>
</feature>
<reference evidence="4 5" key="1">
    <citation type="journal article" date="2022" name="bioRxiv">
        <title>Genomics of Preaxostyla Flagellates Illuminates Evolutionary Transitions and the Path Towards Mitochondrial Loss.</title>
        <authorList>
            <person name="Novak L.V.F."/>
            <person name="Treitli S.C."/>
            <person name="Pyrih J."/>
            <person name="Halakuc P."/>
            <person name="Pipaliya S.V."/>
            <person name="Vacek V."/>
            <person name="Brzon O."/>
            <person name="Soukal P."/>
            <person name="Eme L."/>
            <person name="Dacks J.B."/>
            <person name="Karnkowska A."/>
            <person name="Elias M."/>
            <person name="Hampl V."/>
        </authorList>
    </citation>
    <scope>NUCLEOTIDE SEQUENCE [LARGE SCALE GENOMIC DNA]</scope>
    <source>
        <strain evidence="4">NAU3</strain>
        <tissue evidence="4">Gut</tissue>
    </source>
</reference>
<feature type="chain" id="PRO_5047166993" evidence="2">
    <location>
        <begin position="21"/>
        <end position="257"/>
    </location>
</feature>
<keyword evidence="1" id="KW-0472">Membrane</keyword>
<proteinExistence type="predicted"/>
<sequence length="257" mass="28691">MMKAMKLLLMFVTLNRIVSTGETKQLNKFAVPKSLRFSNLSGWASFTMSDNSLDDLLSFSLLKFRFHEIVGKTTHLTQITIVKLSVGYFLRIEAQIPAILVFLVQFHEVLIYLLIAVMIVCFVMQQWTEGIVIFIVVIINTIIGFVQEYKADKASETLDQLFSLESKVIRSSVHTKIGTNELVPGDIVIIQSGDKVPADCRVFDFNQLHTEEAALTGETTANPKFVCIHGVDTVAEIAQTCSSQARTSQRELGQPSV</sequence>
<keyword evidence="1" id="KW-1133">Transmembrane helix</keyword>
<keyword evidence="2" id="KW-0732">Signal</keyword>
<evidence type="ECO:0000256" key="2">
    <source>
        <dbReference type="SAM" id="SignalP"/>
    </source>
</evidence>
<keyword evidence="1" id="KW-0812">Transmembrane</keyword>
<evidence type="ECO:0000259" key="3">
    <source>
        <dbReference type="Pfam" id="PF00122"/>
    </source>
</evidence>
<dbReference type="EMBL" id="JARBJD010000357">
    <property type="protein sequence ID" value="KAK2943189.1"/>
    <property type="molecule type" value="Genomic_DNA"/>
</dbReference>
<dbReference type="SUPFAM" id="SSF81665">
    <property type="entry name" value="Calcium ATPase, transmembrane domain M"/>
    <property type="match status" value="1"/>
</dbReference>
<feature type="domain" description="P-type ATPase A" evidence="3">
    <location>
        <begin position="165"/>
        <end position="229"/>
    </location>
</feature>
<evidence type="ECO:0000313" key="4">
    <source>
        <dbReference type="EMBL" id="KAK2943189.1"/>
    </source>
</evidence>
<dbReference type="SUPFAM" id="SSF81653">
    <property type="entry name" value="Calcium ATPase, transduction domain A"/>
    <property type="match status" value="1"/>
</dbReference>
<dbReference type="Gene3D" id="2.70.150.10">
    <property type="entry name" value="Calcium-transporting ATPase, cytoplasmic transduction domain A"/>
    <property type="match status" value="1"/>
</dbReference>
<gene>
    <name evidence="4" type="ORF">BLNAU_21869</name>
</gene>
<evidence type="ECO:0000256" key="1">
    <source>
        <dbReference type="SAM" id="Phobius"/>
    </source>
</evidence>
<dbReference type="InterPro" id="IPR008250">
    <property type="entry name" value="ATPase_P-typ_transduc_dom_A_sf"/>
</dbReference>